<accession>A0A2S9YC33</accession>
<keyword evidence="2" id="KW-1185">Reference proteome</keyword>
<evidence type="ECO:0000313" key="1">
    <source>
        <dbReference type="EMBL" id="PRQ02586.1"/>
    </source>
</evidence>
<reference evidence="1 2" key="1">
    <citation type="submission" date="2018-03" db="EMBL/GenBank/DDBJ databases">
        <title>Draft Genome Sequences of the Obligatory Marine Myxobacteria Enhygromyxa salina SWB005.</title>
        <authorList>
            <person name="Poehlein A."/>
            <person name="Moghaddam J.A."/>
            <person name="Harms H."/>
            <person name="Alanjari M."/>
            <person name="Koenig G.M."/>
            <person name="Daniel R."/>
            <person name="Schaeberle T.F."/>
        </authorList>
    </citation>
    <scope>NUCLEOTIDE SEQUENCE [LARGE SCALE GENOMIC DNA]</scope>
    <source>
        <strain evidence="1 2">SWB005</strain>
    </source>
</reference>
<dbReference type="EMBL" id="PVNK01000114">
    <property type="protein sequence ID" value="PRQ02586.1"/>
    <property type="molecule type" value="Genomic_DNA"/>
</dbReference>
<gene>
    <name evidence="1" type="ORF">ENSA5_22310</name>
</gene>
<evidence type="ECO:0000313" key="2">
    <source>
        <dbReference type="Proteomes" id="UP000237968"/>
    </source>
</evidence>
<name>A0A2S9YC33_9BACT</name>
<comment type="caution">
    <text evidence="1">The sequence shown here is derived from an EMBL/GenBank/DDBJ whole genome shotgun (WGS) entry which is preliminary data.</text>
</comment>
<organism evidence="1 2">
    <name type="scientific">Enhygromyxa salina</name>
    <dbReference type="NCBI Taxonomy" id="215803"/>
    <lineage>
        <taxon>Bacteria</taxon>
        <taxon>Pseudomonadati</taxon>
        <taxon>Myxococcota</taxon>
        <taxon>Polyangia</taxon>
        <taxon>Nannocystales</taxon>
        <taxon>Nannocystaceae</taxon>
        <taxon>Enhygromyxa</taxon>
    </lineage>
</organism>
<dbReference type="RefSeq" id="WP_146155574.1">
    <property type="nucleotide sequence ID" value="NZ_PVNK01000114.1"/>
</dbReference>
<proteinExistence type="predicted"/>
<dbReference type="AlphaFoldDB" id="A0A2S9YC33"/>
<dbReference type="Proteomes" id="UP000237968">
    <property type="component" value="Unassembled WGS sequence"/>
</dbReference>
<protein>
    <submittedName>
        <fullName evidence="1">Uncharacterized protein</fullName>
    </submittedName>
</protein>
<sequence>MGTIRGVSISALTTLLSKNYLVRFQFTLVRYDSRVTWGWDAAAGGCFVDSAGNYLDASPGFLQHLDAFVERIEADARPVGEPPPGFEVWRFDRDSLRASPWPMSEIEGCGHDPADLPDEATIAALTSAFSAVLDDAFNAPSLYDGRDLRAG</sequence>